<organism evidence="2 3">
    <name type="scientific">Jeotgalibacillus soli</name>
    <dbReference type="NCBI Taxonomy" id="889306"/>
    <lineage>
        <taxon>Bacteria</taxon>
        <taxon>Bacillati</taxon>
        <taxon>Bacillota</taxon>
        <taxon>Bacilli</taxon>
        <taxon>Bacillales</taxon>
        <taxon>Caryophanaceae</taxon>
        <taxon>Jeotgalibacillus</taxon>
    </lineage>
</organism>
<feature type="transmembrane region" description="Helical" evidence="1">
    <location>
        <begin position="28"/>
        <end position="47"/>
    </location>
</feature>
<evidence type="ECO:0000256" key="1">
    <source>
        <dbReference type="SAM" id="Phobius"/>
    </source>
</evidence>
<protein>
    <submittedName>
        <fullName evidence="2">Uncharacterized protein</fullName>
    </submittedName>
</protein>
<reference evidence="2 3" key="1">
    <citation type="submission" date="2015-01" db="EMBL/GenBank/DDBJ databases">
        <title>Genome sequencing of Jeotgalibacillus soli.</title>
        <authorList>
            <person name="Goh K.M."/>
            <person name="Chan K.-G."/>
            <person name="Yaakop A.S."/>
            <person name="Ee R."/>
            <person name="Gan H.M."/>
            <person name="Chan C.S."/>
        </authorList>
    </citation>
    <scope>NUCLEOTIDE SEQUENCE [LARGE SCALE GENOMIC DNA]</scope>
    <source>
        <strain evidence="2 3">P9</strain>
    </source>
</reference>
<comment type="caution">
    <text evidence="2">The sequence shown here is derived from an EMBL/GenBank/DDBJ whole genome shotgun (WGS) entry which is preliminary data.</text>
</comment>
<dbReference type="Proteomes" id="UP000031938">
    <property type="component" value="Unassembled WGS sequence"/>
</dbReference>
<accession>A0A0C2VUQ4</accession>
<keyword evidence="1" id="KW-0812">Transmembrane</keyword>
<gene>
    <name evidence="2" type="ORF">KP78_00130</name>
</gene>
<dbReference type="EMBL" id="JXRP01000002">
    <property type="protein sequence ID" value="KIL52642.1"/>
    <property type="molecule type" value="Genomic_DNA"/>
</dbReference>
<keyword evidence="1" id="KW-0472">Membrane</keyword>
<dbReference type="STRING" id="889306.KP78_00130"/>
<evidence type="ECO:0000313" key="3">
    <source>
        <dbReference type="Proteomes" id="UP000031938"/>
    </source>
</evidence>
<dbReference type="AlphaFoldDB" id="A0A0C2VUQ4"/>
<sequence length="50" mass="5926">MCRRVAWTELTAGVTLMDVSRQKVHGSYFTYVPTLLWSGFFSIQFYVERF</sequence>
<proteinExistence type="predicted"/>
<keyword evidence="1" id="KW-1133">Transmembrane helix</keyword>
<evidence type="ECO:0000313" key="2">
    <source>
        <dbReference type="EMBL" id="KIL52642.1"/>
    </source>
</evidence>
<keyword evidence="3" id="KW-1185">Reference proteome</keyword>
<name>A0A0C2VUQ4_9BACL</name>